<proteinExistence type="predicted"/>
<dbReference type="GO" id="GO:0016740">
    <property type="term" value="F:transferase activity"/>
    <property type="evidence" value="ECO:0007669"/>
    <property type="project" value="UniProtKB-KW"/>
</dbReference>
<dbReference type="Pfam" id="PF13480">
    <property type="entry name" value="Acetyltransf_6"/>
    <property type="match status" value="1"/>
</dbReference>
<evidence type="ECO:0000259" key="1">
    <source>
        <dbReference type="Pfam" id="PF13480"/>
    </source>
</evidence>
<reference evidence="3" key="1">
    <citation type="submission" date="2018-09" db="EMBL/GenBank/DDBJ databases">
        <title>Nocardia yunnanensis sp. nov., an actinomycete isolated from a soil sample.</title>
        <authorList>
            <person name="Zhang J."/>
        </authorList>
    </citation>
    <scope>NUCLEOTIDE SEQUENCE [LARGE SCALE GENOMIC DNA]</scope>
    <source>
        <strain evidence="3">21-3</strain>
    </source>
</reference>
<gene>
    <name evidence="2" type="ORF">D0Y83_07825</name>
</gene>
<evidence type="ECO:0000313" key="3">
    <source>
        <dbReference type="Proteomes" id="UP000325385"/>
    </source>
</evidence>
<dbReference type="RefSeq" id="WP_151885506.1">
    <property type="nucleotide sequence ID" value="NZ_CP032228.1"/>
</dbReference>
<dbReference type="Proteomes" id="UP000325385">
    <property type="component" value="Chromosome"/>
</dbReference>
<dbReference type="InterPro" id="IPR016181">
    <property type="entry name" value="Acyl_CoA_acyltransferase"/>
</dbReference>
<name>A0A5P6NB64_9SPHN</name>
<sequence length="390" mass="42557">MSHLEQLLATGGSAQRAAPAEAPLADGFSVRPWPDALGPVLDAHWDRLAASCAVPNPFYERWYLTPSFRHFDPGGEVSLATLVVGGNLVALMPLARKPRYYGLPLPHLTNWQHPNIFCGEPLVVAEHADAFARALLGWCDSNPQQALFLSLSGLPRDGLAFDAISAAAGRDGRSARMVQTIERAALHRGPTPQEHLRQALERKRRKELQRKRRRLEEAGTLVFSRKSDATDLTPWIDEFLTLEASSWKGEQGSALASAPATEALFRESLEGAARAGKLERLAFHLDGRPVAMLSSFLSGSQGFGFKTAYAADLAKLSPGMLLQVENLAILEHDDIVMSDSCAAPDHPMIGQIWPDRREIALLSVAIGGALRRAVGAGLIALEIYRTQRRQ</sequence>
<dbReference type="SUPFAM" id="SSF55729">
    <property type="entry name" value="Acyl-CoA N-acyltransferases (Nat)"/>
    <property type="match status" value="1"/>
</dbReference>
<keyword evidence="2" id="KW-0808">Transferase</keyword>
<organism evidence="2 3">
    <name type="scientific">Qipengyuania flava</name>
    <dbReference type="NCBI Taxonomy" id="192812"/>
    <lineage>
        <taxon>Bacteria</taxon>
        <taxon>Pseudomonadati</taxon>
        <taxon>Pseudomonadota</taxon>
        <taxon>Alphaproteobacteria</taxon>
        <taxon>Sphingomonadales</taxon>
        <taxon>Erythrobacteraceae</taxon>
        <taxon>Qipengyuania</taxon>
    </lineage>
</organism>
<dbReference type="AlphaFoldDB" id="A0A5P6NB64"/>
<evidence type="ECO:0000313" key="2">
    <source>
        <dbReference type="EMBL" id="QFI63188.1"/>
    </source>
</evidence>
<dbReference type="GeneID" id="69697203"/>
<dbReference type="EMBL" id="CP032228">
    <property type="protein sequence ID" value="QFI63188.1"/>
    <property type="molecule type" value="Genomic_DNA"/>
</dbReference>
<accession>A0A5P6NB64</accession>
<feature type="domain" description="BioF2-like acetyltransferase" evidence="1">
    <location>
        <begin position="202"/>
        <end position="325"/>
    </location>
</feature>
<dbReference type="InterPro" id="IPR038740">
    <property type="entry name" value="BioF2-like_GNAT_dom"/>
</dbReference>
<protein>
    <submittedName>
        <fullName evidence="2">GNAT family N-acetyltransferase</fullName>
    </submittedName>
</protein>